<feature type="compositionally biased region" description="Polar residues" evidence="1">
    <location>
        <begin position="1"/>
        <end position="12"/>
    </location>
</feature>
<feature type="region of interest" description="Disordered" evidence="1">
    <location>
        <begin position="48"/>
        <end position="69"/>
    </location>
</feature>
<protein>
    <submittedName>
        <fullName evidence="2">Uncharacterized protein</fullName>
    </submittedName>
</protein>
<evidence type="ECO:0000256" key="1">
    <source>
        <dbReference type="SAM" id="MobiDB-lite"/>
    </source>
</evidence>
<feature type="region of interest" description="Disordered" evidence="1">
    <location>
        <begin position="1"/>
        <end position="26"/>
    </location>
</feature>
<evidence type="ECO:0000313" key="2">
    <source>
        <dbReference type="EMBL" id="KAK3264333.1"/>
    </source>
</evidence>
<dbReference type="AlphaFoldDB" id="A0AAE0KXE7"/>
<keyword evidence="3" id="KW-1185">Reference proteome</keyword>
<dbReference type="Proteomes" id="UP001190700">
    <property type="component" value="Unassembled WGS sequence"/>
</dbReference>
<sequence length="258" mass="28472">MCKTPQHTSGLSPLQPHDLSTVFDTPSSRVPAGGVCGSAGLESGGLDSLAQAASETTSKHSPPDLTPNKSARAIYTTAYKWAAQSVKDELMTCRRAAEAVSAKYGISIHFSTISKAASRTEIASPEKAGRKSYIPKWAEEKLRDFIKALRACKIPVLKQTVCTYANEMIEGTVYAEKFSHGIVDSNWYYGYLDRHGMRTGNQRPLELLRGKWCTAANMETHYKVVADALVEAKLAVWNPDYDDNKQHSRMIHITKPHI</sequence>
<gene>
    <name evidence="2" type="ORF">CYMTET_26913</name>
</gene>
<proteinExistence type="predicted"/>
<name>A0AAE0KXE7_9CHLO</name>
<accession>A0AAE0KXE7</accession>
<dbReference type="EMBL" id="LGRX02014614">
    <property type="protein sequence ID" value="KAK3264333.1"/>
    <property type="molecule type" value="Genomic_DNA"/>
</dbReference>
<organism evidence="2 3">
    <name type="scientific">Cymbomonas tetramitiformis</name>
    <dbReference type="NCBI Taxonomy" id="36881"/>
    <lineage>
        <taxon>Eukaryota</taxon>
        <taxon>Viridiplantae</taxon>
        <taxon>Chlorophyta</taxon>
        <taxon>Pyramimonadophyceae</taxon>
        <taxon>Pyramimonadales</taxon>
        <taxon>Pyramimonadaceae</taxon>
        <taxon>Cymbomonas</taxon>
    </lineage>
</organism>
<reference evidence="2 3" key="1">
    <citation type="journal article" date="2015" name="Genome Biol. Evol.">
        <title>Comparative Genomics of a Bacterivorous Green Alga Reveals Evolutionary Causalities and Consequences of Phago-Mixotrophic Mode of Nutrition.</title>
        <authorList>
            <person name="Burns J.A."/>
            <person name="Paasch A."/>
            <person name="Narechania A."/>
            <person name="Kim E."/>
        </authorList>
    </citation>
    <scope>NUCLEOTIDE SEQUENCE [LARGE SCALE GENOMIC DNA]</scope>
    <source>
        <strain evidence="2 3">PLY_AMNH</strain>
    </source>
</reference>
<evidence type="ECO:0000313" key="3">
    <source>
        <dbReference type="Proteomes" id="UP001190700"/>
    </source>
</evidence>
<comment type="caution">
    <text evidence="2">The sequence shown here is derived from an EMBL/GenBank/DDBJ whole genome shotgun (WGS) entry which is preliminary data.</text>
</comment>